<keyword evidence="2" id="KW-1185">Reference proteome</keyword>
<reference evidence="1 2" key="1">
    <citation type="journal article" date="2018" name="Front. Microbiol.">
        <title>Hydrolytic Capabilities as a Key to Environmental Success: Chitinolytic and Cellulolytic Acidobacteria From Acidic Sub-arctic Soils and Boreal Peatlands.</title>
        <authorList>
            <person name="Belova S.E."/>
            <person name="Ravin N.V."/>
            <person name="Pankratov T.A."/>
            <person name="Rakitin A.L."/>
            <person name="Ivanova A.A."/>
            <person name="Beletsky A.V."/>
            <person name="Mardanov A.V."/>
            <person name="Sinninghe Damste J.S."/>
            <person name="Dedysh S.N."/>
        </authorList>
    </citation>
    <scope>NUCLEOTIDE SEQUENCE [LARGE SCALE GENOMIC DNA]</scope>
    <source>
        <strain evidence="1 2">SBC82</strain>
        <plasmid evidence="2">pacpol4</plasmid>
    </source>
</reference>
<evidence type="ECO:0008006" key="3">
    <source>
        <dbReference type="Google" id="ProtNLM"/>
    </source>
</evidence>
<keyword evidence="1" id="KW-0614">Plasmid</keyword>
<dbReference type="Proteomes" id="UP000253606">
    <property type="component" value="Plasmid pACPOL4"/>
</dbReference>
<sequence>MICAGIDPQLLESRRLVLQAAGFEATCVSPAEALKALTTSPFDFMIISVSVSEKDREALRAAASGNTRVIQLHTFTAPQELLALLRP</sequence>
<dbReference type="KEGG" id="abas:ACPOL_6974"/>
<dbReference type="AlphaFoldDB" id="A0A2Z5GB12"/>
<geneLocation type="plasmid" evidence="2">
    <name>pacpol4</name>
</geneLocation>
<name>A0A2Z5GB12_9BACT</name>
<dbReference type="EMBL" id="CP030843">
    <property type="protein sequence ID" value="AXC16178.1"/>
    <property type="molecule type" value="Genomic_DNA"/>
</dbReference>
<accession>A0A2Z5GB12</accession>
<evidence type="ECO:0000313" key="1">
    <source>
        <dbReference type="EMBL" id="AXC16178.1"/>
    </source>
</evidence>
<protein>
    <recommendedName>
        <fullName evidence="3">Response regulatory domain-containing protein</fullName>
    </recommendedName>
</protein>
<evidence type="ECO:0000313" key="2">
    <source>
        <dbReference type="Proteomes" id="UP000253606"/>
    </source>
</evidence>
<organism evidence="1 2">
    <name type="scientific">Acidisarcina polymorpha</name>
    <dbReference type="NCBI Taxonomy" id="2211140"/>
    <lineage>
        <taxon>Bacteria</taxon>
        <taxon>Pseudomonadati</taxon>
        <taxon>Acidobacteriota</taxon>
        <taxon>Terriglobia</taxon>
        <taxon>Terriglobales</taxon>
        <taxon>Acidobacteriaceae</taxon>
        <taxon>Acidisarcina</taxon>
    </lineage>
</organism>
<gene>
    <name evidence="1" type="ORF">ACPOL_6974</name>
</gene>
<proteinExistence type="predicted"/>